<proteinExistence type="predicted"/>
<accession>A0A0F9RKR1</accession>
<evidence type="ECO:0000313" key="1">
    <source>
        <dbReference type="EMBL" id="KKN17793.1"/>
    </source>
</evidence>
<organism evidence="1">
    <name type="scientific">marine sediment metagenome</name>
    <dbReference type="NCBI Taxonomy" id="412755"/>
    <lineage>
        <taxon>unclassified sequences</taxon>
        <taxon>metagenomes</taxon>
        <taxon>ecological metagenomes</taxon>
    </lineage>
</organism>
<dbReference type="AlphaFoldDB" id="A0A0F9RKR1"/>
<name>A0A0F9RKR1_9ZZZZ</name>
<reference evidence="1" key="1">
    <citation type="journal article" date="2015" name="Nature">
        <title>Complex archaea that bridge the gap between prokaryotes and eukaryotes.</title>
        <authorList>
            <person name="Spang A."/>
            <person name="Saw J.H."/>
            <person name="Jorgensen S.L."/>
            <person name="Zaremba-Niedzwiedzka K."/>
            <person name="Martijn J."/>
            <person name="Lind A.E."/>
            <person name="van Eijk R."/>
            <person name="Schleper C."/>
            <person name="Guy L."/>
            <person name="Ettema T.J."/>
        </authorList>
    </citation>
    <scope>NUCLEOTIDE SEQUENCE</scope>
</reference>
<sequence>MAESFISQKEKLEFREIVLSHIRKISDITTVEFRGGYDKETVVGNQIVKEYVPDSRKQYIQTVEFLSDILLPYFDKEMNDSYKKIMGKIKPMTTGIKAKKKLTDREVRNYTLKKLGLCRELFQALSLLLFRTKYLRKKKVI</sequence>
<protein>
    <submittedName>
        <fullName evidence="1">Uncharacterized protein</fullName>
    </submittedName>
</protein>
<gene>
    <name evidence="1" type="ORF">LCGC14_0962160</name>
</gene>
<dbReference type="EMBL" id="LAZR01003487">
    <property type="protein sequence ID" value="KKN17793.1"/>
    <property type="molecule type" value="Genomic_DNA"/>
</dbReference>
<comment type="caution">
    <text evidence="1">The sequence shown here is derived from an EMBL/GenBank/DDBJ whole genome shotgun (WGS) entry which is preliminary data.</text>
</comment>